<gene>
    <name evidence="1" type="ORF">RGQ13_14485</name>
</gene>
<proteinExistence type="predicted"/>
<dbReference type="RefSeq" id="WP_348390458.1">
    <property type="nucleotide sequence ID" value="NZ_CP134145.1"/>
</dbReference>
<protein>
    <submittedName>
        <fullName evidence="1">Uncharacterized protein</fullName>
    </submittedName>
</protein>
<dbReference type="Proteomes" id="UP001258994">
    <property type="component" value="Chromosome"/>
</dbReference>
<sequence>MSEHNIKRINELADKIITGKINRQEDEEFKALYALYRSQK</sequence>
<evidence type="ECO:0000313" key="2">
    <source>
        <dbReference type="Proteomes" id="UP001258994"/>
    </source>
</evidence>
<reference evidence="2" key="1">
    <citation type="submission" date="2023-09" db="EMBL/GenBank/DDBJ databases">
        <authorList>
            <person name="Li S."/>
            <person name="Li X."/>
            <person name="Zhang C."/>
            <person name="Zhao Z."/>
        </authorList>
    </citation>
    <scope>NUCLEOTIDE SEQUENCE [LARGE SCALE GENOMIC DNA]</scope>
    <source>
        <strain evidence="2">SQ149</strain>
    </source>
</reference>
<evidence type="ECO:0000313" key="1">
    <source>
        <dbReference type="EMBL" id="WNC71323.1"/>
    </source>
</evidence>
<keyword evidence="2" id="KW-1185">Reference proteome</keyword>
<organism evidence="1 2">
    <name type="scientific">Thalassotalea psychrophila</name>
    <dbReference type="NCBI Taxonomy" id="3065647"/>
    <lineage>
        <taxon>Bacteria</taxon>
        <taxon>Pseudomonadati</taxon>
        <taxon>Pseudomonadota</taxon>
        <taxon>Gammaproteobacteria</taxon>
        <taxon>Alteromonadales</taxon>
        <taxon>Colwelliaceae</taxon>
        <taxon>Thalassotalea</taxon>
    </lineage>
</organism>
<dbReference type="EMBL" id="CP134145">
    <property type="protein sequence ID" value="WNC71323.1"/>
    <property type="molecule type" value="Genomic_DNA"/>
</dbReference>
<accession>A0ABY9TSP2</accession>
<name>A0ABY9TSP2_9GAMM</name>
<dbReference type="Gene3D" id="1.10.287.540">
    <property type="entry name" value="Helix hairpin bin"/>
    <property type="match status" value="1"/>
</dbReference>